<feature type="repeat" description="ANK" evidence="2">
    <location>
        <begin position="988"/>
        <end position="1020"/>
    </location>
</feature>
<dbReference type="InterPro" id="IPR036770">
    <property type="entry name" value="Ankyrin_rpt-contain_sf"/>
</dbReference>
<evidence type="ECO:0000256" key="2">
    <source>
        <dbReference type="PROSITE-ProRule" id="PRU00023"/>
    </source>
</evidence>
<feature type="compositionally biased region" description="Basic and acidic residues" evidence="3">
    <location>
        <begin position="54"/>
        <end position="64"/>
    </location>
</feature>
<dbReference type="Gene3D" id="1.25.40.20">
    <property type="entry name" value="Ankyrin repeat-containing domain"/>
    <property type="match status" value="1"/>
</dbReference>
<sequence>MDPPAGRVRREPPPEVGLTVVFEPDLPSLDIVFVHGFTGSPDKTWTHRGGKAGHLTDDRDEPPPKVRKLHSPFQSRSNAEKSTPPVFWPRDLLPRTIPDARVLTYGYDTHLRHKLVGRPVSKLTLYDIAKDLLVSIEAGRRDEPSRPILFVCHSLGGVVVKEMLRQASHCQAADIHMVSESTIGIMFFGTPHSGADPRELLHHVAEKLFRLAGLSVNEQIVRELLPTSDRLRQLRDEFNPVAEKQEWVIYSFQEAYGVRMLGGNRVVENMSSYLGLGPLETTQHINADHMEMCRFASLEDPEYLKVAAALRRMTSRTSPRSKEDGRSHELPQTLSDAQRDALLQSLRFSQIDSRLGSVKAAHAKTCSWFLDSSEYLDWLNARKLDDHHGFLWIKGKPGAGKSTLMKFVFNKSRRNVRNRVSFFFNARGAELERTVLGMYRSLLLQLLELRPHLRQAFDAAEVATWNATDHHVWCVESLKRVFEEVIHLLEPSDSVACFVDALDECPESEIRDMIEFFDDLGDYAVSNQIKFRVLFSSRHYPHITISKGLDMVLEKQDEHFEDIRKYVESRLKINAKNFEFRDKILARIQEKASGVFMWVVLVVDMLNKSHDEGQPPNYIRKRLEHLPSDLSELFRDILMRDPHRTDELLLCLQWILFAQRPLMPNELYCAIHTGIEPQSLAKWDLDDDRVERFILNASKGLAEIVKTKPMARSKVKDEPEPEAKAKMESKTVQFIHESVRDFLLKEGGLGVLWPPLGEGFEAQSHNRLKDCCLTYINMPDVHELVRQQEIPAKIADAAKEELPFLEYATQSVLSHADAAAVGGVGQDDFLHNFLRLFWVILHNSFEKYQARHYSAAVTLLYILAENNLAALVRAQTSATGQSGLEVEGERFGTPLFAALATKNKQAALAILEVVARMKQSDPELQKLCTTFDQSEALGRWDRSFRFNKQLGTLWSALEQGDAFIALFLVSLSRETRPSLFDIEKTNAGLETPLIYAARHGWESVVRALLEAGANTEANDDAGITPLVHAAEEGSESVVRALLEAGALIEAKDAQ</sequence>
<evidence type="ECO:0000313" key="5">
    <source>
        <dbReference type="EMBL" id="OIW25372.1"/>
    </source>
</evidence>
<protein>
    <recommendedName>
        <fullName evidence="4">Nephrocystin 3-like N-terminal domain-containing protein</fullName>
    </recommendedName>
</protein>
<dbReference type="Gene3D" id="3.40.50.300">
    <property type="entry name" value="P-loop containing nucleotide triphosphate hydrolases"/>
    <property type="match status" value="1"/>
</dbReference>
<organism evidence="5 6">
    <name type="scientific">Coniochaeta ligniaria NRRL 30616</name>
    <dbReference type="NCBI Taxonomy" id="1408157"/>
    <lineage>
        <taxon>Eukaryota</taxon>
        <taxon>Fungi</taxon>
        <taxon>Dikarya</taxon>
        <taxon>Ascomycota</taxon>
        <taxon>Pezizomycotina</taxon>
        <taxon>Sordariomycetes</taxon>
        <taxon>Sordariomycetidae</taxon>
        <taxon>Coniochaetales</taxon>
        <taxon>Coniochaetaceae</taxon>
        <taxon>Coniochaeta</taxon>
    </lineage>
</organism>
<dbReference type="InterPro" id="IPR029058">
    <property type="entry name" value="AB_hydrolase_fold"/>
</dbReference>
<dbReference type="PANTHER" id="PTHR10039:SF5">
    <property type="entry name" value="NACHT DOMAIN-CONTAINING PROTEIN"/>
    <property type="match status" value="1"/>
</dbReference>
<dbReference type="SMART" id="SM00248">
    <property type="entry name" value="ANK"/>
    <property type="match status" value="2"/>
</dbReference>
<dbReference type="Pfam" id="PF24883">
    <property type="entry name" value="NPHP3_N"/>
    <property type="match status" value="1"/>
</dbReference>
<dbReference type="AlphaFoldDB" id="A0A1J7J880"/>
<feature type="compositionally biased region" description="Basic and acidic residues" evidence="3">
    <location>
        <begin position="320"/>
        <end position="329"/>
    </location>
</feature>
<dbReference type="SUPFAM" id="SSF52540">
    <property type="entry name" value="P-loop containing nucleoside triphosphate hydrolases"/>
    <property type="match status" value="1"/>
</dbReference>
<dbReference type="InterPro" id="IPR027417">
    <property type="entry name" value="P-loop_NTPase"/>
</dbReference>
<keyword evidence="6" id="KW-1185">Reference proteome</keyword>
<feature type="region of interest" description="Disordered" evidence="3">
    <location>
        <begin position="314"/>
        <end position="334"/>
    </location>
</feature>
<feature type="repeat" description="ANK" evidence="2">
    <location>
        <begin position="1021"/>
        <end position="1053"/>
    </location>
</feature>
<dbReference type="Pfam" id="PF12796">
    <property type="entry name" value="Ank_2"/>
    <property type="match status" value="1"/>
</dbReference>
<feature type="non-terminal residue" evidence="5">
    <location>
        <position position="1054"/>
    </location>
</feature>
<accession>A0A1J7J880</accession>
<dbReference type="Gene3D" id="3.40.50.1820">
    <property type="entry name" value="alpha/beta hydrolase"/>
    <property type="match status" value="1"/>
</dbReference>
<keyword evidence="1" id="KW-0677">Repeat</keyword>
<evidence type="ECO:0000256" key="3">
    <source>
        <dbReference type="SAM" id="MobiDB-lite"/>
    </source>
</evidence>
<dbReference type="InParanoid" id="A0A1J7J880"/>
<dbReference type="Proteomes" id="UP000182658">
    <property type="component" value="Unassembled WGS sequence"/>
</dbReference>
<dbReference type="PROSITE" id="PS50297">
    <property type="entry name" value="ANK_REP_REGION"/>
    <property type="match status" value="2"/>
</dbReference>
<dbReference type="InterPro" id="IPR002110">
    <property type="entry name" value="Ankyrin_rpt"/>
</dbReference>
<evidence type="ECO:0000313" key="6">
    <source>
        <dbReference type="Proteomes" id="UP000182658"/>
    </source>
</evidence>
<dbReference type="PROSITE" id="PS50088">
    <property type="entry name" value="ANK_REPEAT"/>
    <property type="match status" value="2"/>
</dbReference>
<gene>
    <name evidence="5" type="ORF">CONLIGDRAFT_663894</name>
</gene>
<feature type="compositionally biased region" description="Polar residues" evidence="3">
    <location>
        <begin position="72"/>
        <end position="81"/>
    </location>
</feature>
<proteinExistence type="predicted"/>
<dbReference type="EMBL" id="KV875102">
    <property type="protein sequence ID" value="OIW25372.1"/>
    <property type="molecule type" value="Genomic_DNA"/>
</dbReference>
<name>A0A1J7J880_9PEZI</name>
<dbReference type="SUPFAM" id="SSF53474">
    <property type="entry name" value="alpha/beta-Hydrolases"/>
    <property type="match status" value="1"/>
</dbReference>
<evidence type="ECO:0000259" key="4">
    <source>
        <dbReference type="Pfam" id="PF24883"/>
    </source>
</evidence>
<feature type="region of interest" description="Disordered" evidence="3">
    <location>
        <begin position="43"/>
        <end position="85"/>
    </location>
</feature>
<dbReference type="InterPro" id="IPR056884">
    <property type="entry name" value="NPHP3-like_N"/>
</dbReference>
<dbReference type="PANTHER" id="PTHR10039">
    <property type="entry name" value="AMELOGENIN"/>
    <property type="match status" value="1"/>
</dbReference>
<evidence type="ECO:0000256" key="1">
    <source>
        <dbReference type="ARBA" id="ARBA00022737"/>
    </source>
</evidence>
<dbReference type="SUPFAM" id="SSF48403">
    <property type="entry name" value="Ankyrin repeat"/>
    <property type="match status" value="1"/>
</dbReference>
<reference evidence="5 6" key="1">
    <citation type="submission" date="2016-10" db="EMBL/GenBank/DDBJ databases">
        <title>Draft genome sequence of Coniochaeta ligniaria NRRL30616, a lignocellulolytic fungus for bioabatement of inhibitors in plant biomass hydrolysates.</title>
        <authorList>
            <consortium name="DOE Joint Genome Institute"/>
            <person name="Jimenez D.J."/>
            <person name="Hector R.E."/>
            <person name="Riley R."/>
            <person name="Sun H."/>
            <person name="Grigoriev I.V."/>
            <person name="Van Elsas J.D."/>
            <person name="Nichols N.N."/>
        </authorList>
    </citation>
    <scope>NUCLEOTIDE SEQUENCE [LARGE SCALE GENOMIC DNA]</scope>
    <source>
        <strain evidence="5 6">NRRL 30616</strain>
    </source>
</reference>
<dbReference type="OrthoDB" id="194358at2759"/>
<feature type="domain" description="Nephrocystin 3-like N-terminal" evidence="4">
    <location>
        <begin position="365"/>
        <end position="538"/>
    </location>
</feature>
<keyword evidence="2" id="KW-0040">ANK repeat</keyword>